<reference evidence="4" key="2">
    <citation type="submission" date="2020-04" db="EMBL/GenBank/DDBJ databases">
        <authorList>
            <consortium name="NCBI Genome Project"/>
        </authorList>
    </citation>
    <scope>NUCLEOTIDE SEQUENCE</scope>
    <source>
        <strain evidence="4">CBS 304.34</strain>
    </source>
</reference>
<dbReference type="AlphaFoldDB" id="A0A6A6YG43"/>
<dbReference type="RefSeq" id="XP_033574467.1">
    <property type="nucleotide sequence ID" value="XM_033728918.1"/>
</dbReference>
<evidence type="ECO:0000313" key="2">
    <source>
        <dbReference type="EMBL" id="KAF2807503.1"/>
    </source>
</evidence>
<dbReference type="Proteomes" id="UP000504636">
    <property type="component" value="Unplaced"/>
</dbReference>
<protein>
    <submittedName>
        <fullName evidence="2 4">Uncharacterized protein</fullName>
    </submittedName>
</protein>
<reference evidence="2 4" key="1">
    <citation type="journal article" date="2020" name="Stud. Mycol.">
        <title>101 Dothideomycetes genomes: a test case for predicting lifestyles and emergence of pathogens.</title>
        <authorList>
            <person name="Haridas S."/>
            <person name="Albert R."/>
            <person name="Binder M."/>
            <person name="Bloem J."/>
            <person name="Labutti K."/>
            <person name="Salamov A."/>
            <person name="Andreopoulos B."/>
            <person name="Baker S."/>
            <person name="Barry K."/>
            <person name="Bills G."/>
            <person name="Bluhm B."/>
            <person name="Cannon C."/>
            <person name="Castanera R."/>
            <person name="Culley D."/>
            <person name="Daum C."/>
            <person name="Ezra D."/>
            <person name="Gonzalez J."/>
            <person name="Henrissat B."/>
            <person name="Kuo A."/>
            <person name="Liang C."/>
            <person name="Lipzen A."/>
            <person name="Lutzoni F."/>
            <person name="Magnuson J."/>
            <person name="Mondo S."/>
            <person name="Nolan M."/>
            <person name="Ohm R."/>
            <person name="Pangilinan J."/>
            <person name="Park H.-J."/>
            <person name="Ramirez L."/>
            <person name="Alfaro M."/>
            <person name="Sun H."/>
            <person name="Tritt A."/>
            <person name="Yoshinaga Y."/>
            <person name="Zwiers L.-H."/>
            <person name="Turgeon B."/>
            <person name="Goodwin S."/>
            <person name="Spatafora J."/>
            <person name="Crous P."/>
            <person name="Grigoriev I."/>
        </authorList>
    </citation>
    <scope>NUCLEOTIDE SEQUENCE</scope>
    <source>
        <strain evidence="2 4">CBS 304.34</strain>
    </source>
</reference>
<evidence type="ECO:0000256" key="1">
    <source>
        <dbReference type="SAM" id="MobiDB-lite"/>
    </source>
</evidence>
<name>A0A6A6YG43_9PEZI</name>
<keyword evidence="3" id="KW-1185">Reference proteome</keyword>
<accession>A0A6A6YG43</accession>
<feature type="compositionally biased region" description="Polar residues" evidence="1">
    <location>
        <begin position="28"/>
        <end position="45"/>
    </location>
</feature>
<dbReference type="EMBL" id="MU003705">
    <property type="protein sequence ID" value="KAF2807503.1"/>
    <property type="molecule type" value="Genomic_DNA"/>
</dbReference>
<reference evidence="4" key="3">
    <citation type="submission" date="2025-04" db="UniProtKB">
        <authorList>
            <consortium name="RefSeq"/>
        </authorList>
    </citation>
    <scope>IDENTIFICATION</scope>
    <source>
        <strain evidence="4">CBS 304.34</strain>
    </source>
</reference>
<feature type="region of interest" description="Disordered" evidence="1">
    <location>
        <begin position="1"/>
        <end position="86"/>
    </location>
</feature>
<feature type="region of interest" description="Disordered" evidence="1">
    <location>
        <begin position="116"/>
        <end position="136"/>
    </location>
</feature>
<evidence type="ECO:0000313" key="3">
    <source>
        <dbReference type="Proteomes" id="UP000504636"/>
    </source>
</evidence>
<proteinExistence type="predicted"/>
<organism evidence="2">
    <name type="scientific">Mytilinidion resinicola</name>
    <dbReference type="NCBI Taxonomy" id="574789"/>
    <lineage>
        <taxon>Eukaryota</taxon>
        <taxon>Fungi</taxon>
        <taxon>Dikarya</taxon>
        <taxon>Ascomycota</taxon>
        <taxon>Pezizomycotina</taxon>
        <taxon>Dothideomycetes</taxon>
        <taxon>Pleosporomycetidae</taxon>
        <taxon>Mytilinidiales</taxon>
        <taxon>Mytilinidiaceae</taxon>
        <taxon>Mytilinidion</taxon>
    </lineage>
</organism>
<feature type="compositionally biased region" description="Polar residues" evidence="1">
    <location>
        <begin position="70"/>
        <end position="86"/>
    </location>
</feature>
<dbReference type="GeneID" id="54469811"/>
<sequence>MEDAQLHYDSQISRSAKRKRQQEAAFSVGSQTLATNVHTSSSQYSAPMAHRTTRRKLIPASGGPLGGPESASSESNSRPFTGPSSTLQAATCYNQESQVSQVNSFGRLIPANGRISSGGICLRAGNSDYPQQPQTQ</sequence>
<gene>
    <name evidence="2 4" type="ORF">BDZ99DRAFT_80815</name>
</gene>
<evidence type="ECO:0000313" key="4">
    <source>
        <dbReference type="RefSeq" id="XP_033574467.1"/>
    </source>
</evidence>